<evidence type="ECO:0000259" key="1">
    <source>
        <dbReference type="SMART" id="SM00909"/>
    </source>
</evidence>
<protein>
    <submittedName>
        <fullName evidence="2">Germination protein M</fullName>
    </submittedName>
</protein>
<reference evidence="2 3" key="1">
    <citation type="submission" date="2016-11" db="EMBL/GenBank/DDBJ databases">
        <authorList>
            <person name="Jaros S."/>
            <person name="Januszkiewicz K."/>
            <person name="Wedrychowicz H."/>
        </authorList>
    </citation>
    <scope>NUCLEOTIDE SEQUENCE [LARGE SCALE GENOMIC DNA]</scope>
    <source>
        <strain evidence="2 3">DSM 14501</strain>
    </source>
</reference>
<name>A0A1M6NVG7_9FIRM</name>
<organism evidence="2 3">
    <name type="scientific">Caminicella sporogenes DSM 14501</name>
    <dbReference type="NCBI Taxonomy" id="1121266"/>
    <lineage>
        <taxon>Bacteria</taxon>
        <taxon>Bacillati</taxon>
        <taxon>Bacillota</taxon>
        <taxon>Clostridia</taxon>
        <taxon>Peptostreptococcales</taxon>
        <taxon>Caminicellaceae</taxon>
        <taxon>Caminicella</taxon>
    </lineage>
</organism>
<feature type="domain" description="GerMN" evidence="1">
    <location>
        <begin position="231"/>
        <end position="322"/>
    </location>
</feature>
<evidence type="ECO:0000313" key="3">
    <source>
        <dbReference type="Proteomes" id="UP000184082"/>
    </source>
</evidence>
<gene>
    <name evidence="2" type="ORF">SAMN02745883_00983</name>
</gene>
<keyword evidence="3" id="KW-1185">Reference proteome</keyword>
<dbReference type="Proteomes" id="UP000184082">
    <property type="component" value="Unassembled WGS sequence"/>
</dbReference>
<feature type="domain" description="GerMN" evidence="1">
    <location>
        <begin position="81"/>
        <end position="173"/>
    </location>
</feature>
<dbReference type="EMBL" id="FRAJ01000007">
    <property type="protein sequence ID" value="SHJ99686.1"/>
    <property type="molecule type" value="Genomic_DNA"/>
</dbReference>
<evidence type="ECO:0000313" key="2">
    <source>
        <dbReference type="EMBL" id="SHJ99686.1"/>
    </source>
</evidence>
<dbReference type="SMART" id="SM00909">
    <property type="entry name" value="Germane"/>
    <property type="match status" value="2"/>
</dbReference>
<accession>A0A1M6NVG7</accession>
<proteinExistence type="predicted"/>
<dbReference type="AlphaFoldDB" id="A0A1M6NVG7"/>
<sequence length="338" mass="37663">MRRKGALALILTICLLFSVAVWKGAYIIKEFLSHEKSASNIIESSEEDSNLRNTVLYYKDDKGYLVPVMRKIPWPEGRGIARAALRALIDNPANRSDIESLGLTPILPANTEIRGISIHDGICKVDFTRDFLNYNDAKEEACIVKGIVYTLTEFPTISKVKIMIDGKEVNSLTYGLKIDKPLARKDINYIGSGRNKNKVIVYYQGTVNGLESYFIPVTKEIDVADNESVTAIRVLESLIEGPPEDSGLFTVIPKNIQVRNVDVVDGVAYVDFSKEIKDIKDSKLASDIVKTIALTLKEYYKKDVALEKVSILAEGEEINFGDISKEEPASIPTFANEY</sequence>
<dbReference type="InterPro" id="IPR019606">
    <property type="entry name" value="GerMN"/>
</dbReference>
<dbReference type="STRING" id="1121266.SAMN02745883_00983"/>
<dbReference type="RefSeq" id="WP_072966267.1">
    <property type="nucleotide sequence ID" value="NZ_FRAJ01000007.1"/>
</dbReference>
<dbReference type="Pfam" id="PF10646">
    <property type="entry name" value="Germane"/>
    <property type="match status" value="2"/>
</dbReference>